<feature type="domain" description="AB hydrolase-1" evidence="1">
    <location>
        <begin position="25"/>
        <end position="111"/>
    </location>
</feature>
<keyword evidence="2" id="KW-0378">Hydrolase</keyword>
<keyword evidence="3" id="KW-1185">Reference proteome</keyword>
<dbReference type="InterPro" id="IPR000073">
    <property type="entry name" value="AB_hydrolase_1"/>
</dbReference>
<gene>
    <name evidence="2" type="ORF">FMM06_09045</name>
</gene>
<dbReference type="RefSeq" id="WP_144236919.1">
    <property type="nucleotide sequence ID" value="NZ_VJWA01000001.1"/>
</dbReference>
<dbReference type="AlphaFoldDB" id="A0A552UJ16"/>
<evidence type="ECO:0000313" key="2">
    <source>
        <dbReference type="EMBL" id="TRW18226.1"/>
    </source>
</evidence>
<evidence type="ECO:0000313" key="3">
    <source>
        <dbReference type="Proteomes" id="UP000317894"/>
    </source>
</evidence>
<name>A0A552UJ16_9SPHN</name>
<dbReference type="OrthoDB" id="9804723at2"/>
<reference evidence="2 3" key="1">
    <citation type="submission" date="2019-07" db="EMBL/GenBank/DDBJ databases">
        <title>Novel species isolated from glacier.</title>
        <authorList>
            <person name="Liu Q."/>
            <person name="Xin Y.-H."/>
        </authorList>
    </citation>
    <scope>NUCLEOTIDE SEQUENCE [LARGE SCALE GENOMIC DNA]</scope>
    <source>
        <strain evidence="2 3">LB1R16</strain>
    </source>
</reference>
<dbReference type="SUPFAM" id="SSF53474">
    <property type="entry name" value="alpha/beta-Hydrolases"/>
    <property type="match status" value="1"/>
</dbReference>
<dbReference type="PANTHER" id="PTHR43194">
    <property type="entry name" value="HYDROLASE ALPHA/BETA FOLD FAMILY"/>
    <property type="match status" value="1"/>
</dbReference>
<organism evidence="2 3">
    <name type="scientific">Glacieibacterium frigidum</name>
    <dbReference type="NCBI Taxonomy" id="2593303"/>
    <lineage>
        <taxon>Bacteria</taxon>
        <taxon>Pseudomonadati</taxon>
        <taxon>Pseudomonadota</taxon>
        <taxon>Alphaproteobacteria</taxon>
        <taxon>Sphingomonadales</taxon>
        <taxon>Sphingosinicellaceae</taxon>
        <taxon>Glacieibacterium</taxon>
    </lineage>
</organism>
<comment type="caution">
    <text evidence="2">The sequence shown here is derived from an EMBL/GenBank/DDBJ whole genome shotgun (WGS) entry which is preliminary data.</text>
</comment>
<protein>
    <submittedName>
        <fullName evidence="2">Alpha/beta hydrolase</fullName>
    </submittedName>
</protein>
<sequence length="249" mass="26240">MTDRFTFPSFDGVELSWQEVGAGRPVVLLHGLFSTGDTNWTKFGQAKQLADAGFRVILPDLRGHGQSGAPHDAAAYPPDVLAMDAAALVAHLGLTDYDLGGYSLGGRTTMRCLVRGMTPRRAVVAGMGLTGIIEIGKRTDWFLNVIANADSFERGSNGWTAVQFMRTNKVDGEAVAHVLRSQIVTTAAEVAAVQTPVLVLCGAEDQDNGSAPDLADALPHGTYVEMPGTHMSAVVGPAMGAAILEYLSA</sequence>
<dbReference type="EMBL" id="VJWA01000001">
    <property type="protein sequence ID" value="TRW18226.1"/>
    <property type="molecule type" value="Genomic_DNA"/>
</dbReference>
<accession>A0A552UJ16</accession>
<dbReference type="InterPro" id="IPR029058">
    <property type="entry name" value="AB_hydrolase_fold"/>
</dbReference>
<dbReference type="InterPro" id="IPR050228">
    <property type="entry name" value="Carboxylesterase_BioH"/>
</dbReference>
<dbReference type="Gene3D" id="3.40.50.1820">
    <property type="entry name" value="alpha/beta hydrolase"/>
    <property type="match status" value="1"/>
</dbReference>
<dbReference type="Proteomes" id="UP000317894">
    <property type="component" value="Unassembled WGS sequence"/>
</dbReference>
<dbReference type="Pfam" id="PF00561">
    <property type="entry name" value="Abhydrolase_1"/>
    <property type="match status" value="1"/>
</dbReference>
<dbReference type="GO" id="GO:0016787">
    <property type="term" value="F:hydrolase activity"/>
    <property type="evidence" value="ECO:0007669"/>
    <property type="project" value="UniProtKB-KW"/>
</dbReference>
<proteinExistence type="predicted"/>
<dbReference type="PANTHER" id="PTHR43194:SF2">
    <property type="entry name" value="PEROXISOMAL MEMBRANE PROTEIN LPX1"/>
    <property type="match status" value="1"/>
</dbReference>
<evidence type="ECO:0000259" key="1">
    <source>
        <dbReference type="Pfam" id="PF00561"/>
    </source>
</evidence>